<dbReference type="InterPro" id="IPR011701">
    <property type="entry name" value="MFS"/>
</dbReference>
<dbReference type="Proteomes" id="UP000011645">
    <property type="component" value="Unassembled WGS sequence"/>
</dbReference>
<dbReference type="CDD" id="cd00207">
    <property type="entry name" value="fer2"/>
    <property type="match status" value="1"/>
</dbReference>
<dbReference type="InterPro" id="IPR001041">
    <property type="entry name" value="2Fe-2S_ferredoxin-type"/>
</dbReference>
<feature type="region of interest" description="Disordered" evidence="6">
    <location>
        <begin position="470"/>
        <end position="500"/>
    </location>
</feature>
<feature type="transmembrane region" description="Helical" evidence="7">
    <location>
        <begin position="246"/>
        <end position="269"/>
    </location>
</feature>
<feature type="domain" description="2Fe-2S ferredoxin-type" evidence="9">
    <location>
        <begin position="508"/>
        <end position="600"/>
    </location>
</feature>
<feature type="compositionally biased region" description="Acidic residues" evidence="6">
    <location>
        <begin position="482"/>
        <end position="491"/>
    </location>
</feature>
<dbReference type="OrthoDB" id="29061at2157"/>
<sequence>MNDSPSSPIDAGRGRLLSVLSLGVATLLAGQLVISPALPAIIEEFDITSSAAGAGLTLMWSCGALAMYPGGRSSDLLSRKTVLVASTAVLVVGFLVVASAPTVPVFFAGLAVVGCGVGLYEPTNMALVFESFADRRGRALGVIAASYSLGSALAGGLAAIAVSLASWRVAFLPVAGGLGVIGALLHRWRGEPYVISPIDLDARGTVRRLFASRQLRRVLALFCLYMFVWQAAVSFLPTYLRVGKGYGPVPATGAFVAIFLIGLAISPTIGELGDRFGHHRIGGAAPVIGATGLSLFVLAGHPLAVGAGIVLFAVGLMSFWPVMNAYLMARLAPDSLGGDLRAEPGGLLRRRQFRAPLYRVRRGVRELPGGLRRTDRVFPRKRRPRAPYRVTRADQNTLNPPFRSPVHMVDAFSVSIGALLTLTAVALHYARGTERPASEDIAEEVLERRAATVPETDFPEPMNRAIGGGGGAAAAVGGAEGAEGELEEGGEEQAAGPGDIPEDEIEYYEVEFVKQGETIELANNEPILDQGEDQGWDLPYACRQGQCVSCGGRITDGPSEDYVEHDNQQMLDENELDEGYTLTCVAYPRGEFSIETDETP</sequence>
<evidence type="ECO:0000256" key="4">
    <source>
        <dbReference type="ARBA" id="ARBA00022989"/>
    </source>
</evidence>
<dbReference type="Proteomes" id="UP000000390">
    <property type="component" value="Chromosome"/>
</dbReference>
<dbReference type="PANTHER" id="PTHR43124:SF3">
    <property type="entry name" value="CHLORAMPHENICOL EFFLUX PUMP RV0191"/>
    <property type="match status" value="1"/>
</dbReference>
<dbReference type="HOGENOM" id="CLU_454653_0_0_2"/>
<evidence type="ECO:0000256" key="2">
    <source>
        <dbReference type="ARBA" id="ARBA00022475"/>
    </source>
</evidence>
<dbReference type="InterPro" id="IPR020846">
    <property type="entry name" value="MFS_dom"/>
</dbReference>
<dbReference type="Gene3D" id="3.10.20.30">
    <property type="match status" value="1"/>
</dbReference>
<feature type="transmembrane region" description="Helical" evidence="7">
    <location>
        <begin position="139"/>
        <end position="161"/>
    </location>
</feature>
<keyword evidence="5 7" id="KW-0472">Membrane</keyword>
<dbReference type="SUPFAM" id="SSF103473">
    <property type="entry name" value="MFS general substrate transporter"/>
    <property type="match status" value="1"/>
</dbReference>
<reference evidence="11 13" key="2">
    <citation type="journal article" date="2014" name="PLoS Genet.">
        <title>Phylogenetically driven sequencing of extremely halophilic archaea reveals strategies for static and dynamic osmo-response.</title>
        <authorList>
            <person name="Becker E.A."/>
            <person name="Seitzer P.M."/>
            <person name="Tritt A."/>
            <person name="Larsen D."/>
            <person name="Krusor M."/>
            <person name="Yao A.I."/>
            <person name="Wu D."/>
            <person name="Madern D."/>
            <person name="Eisen J.A."/>
            <person name="Darling A.E."/>
            <person name="Facciotti M.T."/>
        </authorList>
    </citation>
    <scope>NUCLEOTIDE SEQUENCE [LARGE SCALE GENOMIC DNA]</scope>
    <source>
        <strain evidence="11">B3</strain>
        <strain evidence="13">DSM 18796 / CECT 7217 / JCM 14584 / KCTC 4019 / B3</strain>
    </source>
</reference>
<evidence type="ECO:0000313" key="13">
    <source>
        <dbReference type="Proteomes" id="UP000011645"/>
    </source>
</evidence>
<gene>
    <name evidence="10" type="ordered locus">HacjB3_14770</name>
    <name evidence="11" type="ORF">C497_10003</name>
</gene>
<dbReference type="InterPro" id="IPR012675">
    <property type="entry name" value="Beta-grasp_dom_sf"/>
</dbReference>
<evidence type="ECO:0000313" key="10">
    <source>
        <dbReference type="EMBL" id="ADJ16333.1"/>
    </source>
</evidence>
<dbReference type="EMBL" id="AOHV01000027">
    <property type="protein sequence ID" value="ELY37068.1"/>
    <property type="molecule type" value="Genomic_DNA"/>
</dbReference>
<dbReference type="KEGG" id="hje:HacjB3_14770"/>
<protein>
    <submittedName>
        <fullName evidence="10">Ferredoxin</fullName>
    </submittedName>
</protein>
<dbReference type="PROSITE" id="PS50850">
    <property type="entry name" value="MFS"/>
    <property type="match status" value="1"/>
</dbReference>
<dbReference type="GO" id="GO:0051536">
    <property type="term" value="F:iron-sulfur cluster binding"/>
    <property type="evidence" value="ECO:0007669"/>
    <property type="project" value="InterPro"/>
</dbReference>
<comment type="subcellular location">
    <subcellularLocation>
        <location evidence="1">Cell membrane</location>
        <topology evidence="1">Multi-pass membrane protein</topology>
    </subcellularLocation>
</comment>
<dbReference type="GO" id="GO:0005886">
    <property type="term" value="C:plasma membrane"/>
    <property type="evidence" value="ECO:0007669"/>
    <property type="project" value="UniProtKB-SubCell"/>
</dbReference>
<keyword evidence="4 7" id="KW-1133">Transmembrane helix</keyword>
<keyword evidence="2" id="KW-1003">Cell membrane</keyword>
<dbReference type="PROSITE" id="PS51085">
    <property type="entry name" value="2FE2S_FER_2"/>
    <property type="match status" value="1"/>
</dbReference>
<dbReference type="GO" id="GO:0022857">
    <property type="term" value="F:transmembrane transporter activity"/>
    <property type="evidence" value="ECO:0007669"/>
    <property type="project" value="InterPro"/>
</dbReference>
<dbReference type="Pfam" id="PF07690">
    <property type="entry name" value="MFS_1"/>
    <property type="match status" value="1"/>
</dbReference>
<evidence type="ECO:0000259" key="8">
    <source>
        <dbReference type="PROSITE" id="PS50850"/>
    </source>
</evidence>
<feature type="transmembrane region" description="Helical" evidence="7">
    <location>
        <begin position="49"/>
        <end position="69"/>
    </location>
</feature>
<dbReference type="STRING" id="795797.HacjB3_14770"/>
<dbReference type="Gene3D" id="1.20.1250.20">
    <property type="entry name" value="MFS general substrate transporter like domains"/>
    <property type="match status" value="1"/>
</dbReference>
<evidence type="ECO:0000259" key="9">
    <source>
        <dbReference type="PROSITE" id="PS51085"/>
    </source>
</evidence>
<evidence type="ECO:0000256" key="6">
    <source>
        <dbReference type="SAM" id="MobiDB-lite"/>
    </source>
</evidence>
<evidence type="ECO:0000256" key="7">
    <source>
        <dbReference type="SAM" id="Phobius"/>
    </source>
</evidence>
<evidence type="ECO:0000313" key="12">
    <source>
        <dbReference type="Proteomes" id="UP000000390"/>
    </source>
</evidence>
<keyword evidence="13" id="KW-1185">Reference proteome</keyword>
<keyword evidence="3 7" id="KW-0812">Transmembrane</keyword>
<dbReference type="eggNOG" id="arCOG00134">
    <property type="taxonomic scope" value="Archaea"/>
</dbReference>
<reference evidence="10 12" key="1">
    <citation type="journal article" date="2010" name="J. Bacteriol.">
        <title>Complete genome sequence of Halalkalicoccus jeotgali B3(T), an extremely halophilic archaeon.</title>
        <authorList>
            <person name="Roh S.W."/>
            <person name="Nam Y.D."/>
            <person name="Nam S.H."/>
            <person name="Choi S.H."/>
            <person name="Park H.S."/>
            <person name="Bae J.W."/>
        </authorList>
    </citation>
    <scope>NUCLEOTIDE SEQUENCE [LARGE SCALE GENOMIC DNA]</scope>
    <source>
        <strain evidence="10">B3</strain>
        <strain evidence="12">DSM 18796 / CECT 7217 / JCM 14584 / KCTC 4019 / B3</strain>
    </source>
</reference>
<dbReference type="eggNOG" id="arCOG02843">
    <property type="taxonomic scope" value="Archaea"/>
</dbReference>
<feature type="transmembrane region" description="Helical" evidence="7">
    <location>
        <begin position="81"/>
        <end position="100"/>
    </location>
</feature>
<dbReference type="InterPro" id="IPR036010">
    <property type="entry name" value="2Fe-2S_ferredoxin-like_sf"/>
</dbReference>
<dbReference type="AlphaFoldDB" id="D8J964"/>
<name>D8J964_HALJB</name>
<dbReference type="EMBL" id="CP002062">
    <property type="protein sequence ID" value="ADJ16333.1"/>
    <property type="molecule type" value="Genomic_DNA"/>
</dbReference>
<proteinExistence type="predicted"/>
<evidence type="ECO:0000256" key="5">
    <source>
        <dbReference type="ARBA" id="ARBA00023136"/>
    </source>
</evidence>
<evidence type="ECO:0000256" key="1">
    <source>
        <dbReference type="ARBA" id="ARBA00004651"/>
    </source>
</evidence>
<feature type="transmembrane region" description="Helical" evidence="7">
    <location>
        <begin position="106"/>
        <end position="127"/>
    </location>
</feature>
<dbReference type="Pfam" id="PF00111">
    <property type="entry name" value="Fer2"/>
    <property type="match status" value="1"/>
</dbReference>
<feature type="transmembrane region" description="Helical" evidence="7">
    <location>
        <begin position="218"/>
        <end position="240"/>
    </location>
</feature>
<dbReference type="InterPro" id="IPR036259">
    <property type="entry name" value="MFS_trans_sf"/>
</dbReference>
<evidence type="ECO:0000256" key="3">
    <source>
        <dbReference type="ARBA" id="ARBA00022692"/>
    </source>
</evidence>
<dbReference type="InterPro" id="IPR050189">
    <property type="entry name" value="MFS_Efflux_Transporters"/>
</dbReference>
<feature type="domain" description="Major facilitator superfamily (MFS) profile" evidence="8">
    <location>
        <begin position="16"/>
        <end position="429"/>
    </location>
</feature>
<organism evidence="10 12">
    <name type="scientific">Halalkalicoccus jeotgali (strain DSM 18796 / CECT 7217 / JCM 14584 / KCTC 4019 / B3)</name>
    <dbReference type="NCBI Taxonomy" id="795797"/>
    <lineage>
        <taxon>Archaea</taxon>
        <taxon>Methanobacteriati</taxon>
        <taxon>Methanobacteriota</taxon>
        <taxon>Stenosarchaea group</taxon>
        <taxon>Halobacteria</taxon>
        <taxon>Halobacteriales</taxon>
        <taxon>Halococcaceae</taxon>
        <taxon>Halalkalicoccus</taxon>
    </lineage>
</organism>
<evidence type="ECO:0000313" key="11">
    <source>
        <dbReference type="EMBL" id="ELY37068.1"/>
    </source>
</evidence>
<dbReference type="SUPFAM" id="SSF54292">
    <property type="entry name" value="2Fe-2S ferredoxin-like"/>
    <property type="match status" value="1"/>
</dbReference>
<feature type="transmembrane region" description="Helical" evidence="7">
    <location>
        <begin position="167"/>
        <end position="185"/>
    </location>
</feature>
<dbReference type="PATRIC" id="fig|795797.18.peg.2960"/>
<accession>D8J964</accession>
<dbReference type="PANTHER" id="PTHR43124">
    <property type="entry name" value="PURINE EFFLUX PUMP PBUE"/>
    <property type="match status" value="1"/>
</dbReference>